<dbReference type="PANTHER" id="PTHR12323:SF0">
    <property type="entry name" value="CALCIUM HOMEOSTASIS ENDOPLASMIC RETICULUM PROTEIN"/>
    <property type="match status" value="1"/>
</dbReference>
<feature type="compositionally biased region" description="Pro residues" evidence="1">
    <location>
        <begin position="10"/>
        <end position="28"/>
    </location>
</feature>
<dbReference type="PROSITE" id="PS51391">
    <property type="entry name" value="CID"/>
    <property type="match status" value="1"/>
</dbReference>
<dbReference type="AlphaFoldDB" id="A0A9N9HXF2"/>
<dbReference type="InterPro" id="IPR008942">
    <property type="entry name" value="ENTH_VHS"/>
</dbReference>
<dbReference type="Gene3D" id="1.25.40.90">
    <property type="match status" value="1"/>
</dbReference>
<feature type="domain" description="CID" evidence="2">
    <location>
        <begin position="68"/>
        <end position="209"/>
    </location>
</feature>
<protein>
    <submittedName>
        <fullName evidence="3">22745_t:CDS:1</fullName>
    </submittedName>
</protein>
<dbReference type="PANTHER" id="PTHR12323">
    <property type="entry name" value="SR-RELATED CTD ASSOCIATED FACTOR 6"/>
    <property type="match status" value="1"/>
</dbReference>
<comment type="caution">
    <text evidence="3">The sequence shown here is derived from an EMBL/GenBank/DDBJ whole genome shotgun (WGS) entry which is preliminary data.</text>
</comment>
<evidence type="ECO:0000259" key="2">
    <source>
        <dbReference type="PROSITE" id="PS51391"/>
    </source>
</evidence>
<dbReference type="GO" id="GO:0006874">
    <property type="term" value="P:intracellular calcium ion homeostasis"/>
    <property type="evidence" value="ECO:0007669"/>
    <property type="project" value="TreeGrafter"/>
</dbReference>
<dbReference type="Proteomes" id="UP000789759">
    <property type="component" value="Unassembled WGS sequence"/>
</dbReference>
<name>A0A9N9HXF2_9GLOM</name>
<dbReference type="InterPro" id="IPR006569">
    <property type="entry name" value="CID_dom"/>
</dbReference>
<reference evidence="3" key="1">
    <citation type="submission" date="2021-06" db="EMBL/GenBank/DDBJ databases">
        <authorList>
            <person name="Kallberg Y."/>
            <person name="Tangrot J."/>
            <person name="Rosling A."/>
        </authorList>
    </citation>
    <scope>NUCLEOTIDE SEQUENCE</scope>
    <source>
        <strain evidence="3">FL966</strain>
    </source>
</reference>
<feature type="region of interest" description="Disordered" evidence="1">
    <location>
        <begin position="266"/>
        <end position="308"/>
    </location>
</feature>
<dbReference type="OrthoDB" id="21470at2759"/>
<evidence type="ECO:0000313" key="4">
    <source>
        <dbReference type="Proteomes" id="UP000789759"/>
    </source>
</evidence>
<dbReference type="InterPro" id="IPR056721">
    <property type="entry name" value="DUF7819"/>
</dbReference>
<dbReference type="Pfam" id="PF04818">
    <property type="entry name" value="CID"/>
    <property type="match status" value="1"/>
</dbReference>
<accession>A0A9N9HXF2</accession>
<sequence>MSQWLSPAGHFPPPQPPYSTFQGPPPVPSNQYLPSYQRPSLPPPSQAPSLDDLSLAFDNLAMALRLTAGPQEIDDFQVTLGMLMHDCSQSNIQRGKTWIFNHCSSPTHYEVLLRFLIALSRSRTMFEDKLHLIYLINDVLFHSERRQEPWIKEALHPNLLALLRSAFQFIDANEKQQEKVLKIISIWGDKHYFDDIKINALKSGVMVPPPPPGGPPSVTFPGMVPPGHPAFGHIRYQNPQNVSPFYNQGAPPPPNMFPGAHSPAQSIISSSTHLSPPIAHGHLRPNSEPAPPGIPGQFPSGPSPPDMSMQAIGPRPNVSVTPPIPAVPEKKYYELPAGLMVPAVSPEEPPYTPIHASSIRLPPHRLPPTPELLEAMTITKIYRFAAQQQQQGLLLLEDIITDHPIGAKEMTVDVVGQEIKVIQDPGRVHGLHQDLIQEEEDIIVILIHQVVVVVARGVASVIDAAVEVIVIQDQALGVDIRVIVGQDMIGGERNQEH</sequence>
<dbReference type="EMBL" id="CAJVQA010011790">
    <property type="protein sequence ID" value="CAG8710831.1"/>
    <property type="molecule type" value="Genomic_DNA"/>
</dbReference>
<proteinExistence type="predicted"/>
<organism evidence="3 4">
    <name type="scientific">Cetraspora pellucida</name>
    <dbReference type="NCBI Taxonomy" id="1433469"/>
    <lineage>
        <taxon>Eukaryota</taxon>
        <taxon>Fungi</taxon>
        <taxon>Fungi incertae sedis</taxon>
        <taxon>Mucoromycota</taxon>
        <taxon>Glomeromycotina</taxon>
        <taxon>Glomeromycetes</taxon>
        <taxon>Diversisporales</taxon>
        <taxon>Gigasporaceae</taxon>
        <taxon>Cetraspora</taxon>
    </lineage>
</organism>
<evidence type="ECO:0000256" key="1">
    <source>
        <dbReference type="SAM" id="MobiDB-lite"/>
    </source>
</evidence>
<dbReference type="GO" id="GO:0048471">
    <property type="term" value="C:perinuclear region of cytoplasm"/>
    <property type="evidence" value="ECO:0007669"/>
    <property type="project" value="TreeGrafter"/>
</dbReference>
<evidence type="ECO:0000313" key="3">
    <source>
        <dbReference type="EMBL" id="CAG8710831.1"/>
    </source>
</evidence>
<feature type="region of interest" description="Disordered" evidence="1">
    <location>
        <begin position="1"/>
        <end position="48"/>
    </location>
</feature>
<dbReference type="Pfam" id="PF25127">
    <property type="entry name" value="DUF7819"/>
    <property type="match status" value="1"/>
</dbReference>
<gene>
    <name evidence="3" type="ORF">CPELLU_LOCUS12320</name>
</gene>
<feature type="compositionally biased region" description="Polar residues" evidence="1">
    <location>
        <begin position="29"/>
        <end position="38"/>
    </location>
</feature>
<keyword evidence="4" id="KW-1185">Reference proteome</keyword>